<dbReference type="STRING" id="666685.R2APBS1_3204"/>
<dbReference type="RefSeq" id="WP_015448664.1">
    <property type="nucleotide sequence ID" value="NC_020541.1"/>
</dbReference>
<dbReference type="Proteomes" id="UP000011859">
    <property type="component" value="Chromosome"/>
</dbReference>
<dbReference type="OrthoDB" id="9182628at2"/>
<dbReference type="PANTHER" id="PTHR33408">
    <property type="entry name" value="TRANSPOSASE"/>
    <property type="match status" value="1"/>
</dbReference>
<feature type="region of interest" description="Disordered" evidence="1">
    <location>
        <begin position="208"/>
        <end position="235"/>
    </location>
</feature>
<evidence type="ECO:0000259" key="2">
    <source>
        <dbReference type="Pfam" id="PF05598"/>
    </source>
</evidence>
<organism evidence="4 5">
    <name type="scientific">Rhodanobacter denitrificans</name>
    <dbReference type="NCBI Taxonomy" id="666685"/>
    <lineage>
        <taxon>Bacteria</taxon>
        <taxon>Pseudomonadati</taxon>
        <taxon>Pseudomonadota</taxon>
        <taxon>Gammaproteobacteria</taxon>
        <taxon>Lysobacterales</taxon>
        <taxon>Rhodanobacteraceae</taxon>
        <taxon>Rhodanobacter</taxon>
    </lineage>
</organism>
<dbReference type="EMBL" id="CP003470">
    <property type="protein sequence ID" value="AGG90274.1"/>
    <property type="molecule type" value="Genomic_DNA"/>
</dbReference>
<evidence type="ECO:0000256" key="1">
    <source>
        <dbReference type="SAM" id="MobiDB-lite"/>
    </source>
</evidence>
<sequence precursor="true">MARYRHIDMSPRLLPVDLQAQLVPGSFAHAVHHLVDQLDLSAFDAHYRNDDSGAPAHAPTMLLKAVLLAYSQGMVSSRSIERACRDNVLFIALTGDAKPHFTTIADFVSRSRGAIATVFAQVLTLLDGEGLIGREMFAIDGVKLPSNASKHRSGTRAEFLAQAQKMERAATTMLECHQANDAGAAEDVRDAKAAERIERLTREATKIRQWLADHPQDRPGSRGKVRKSNRTDNASAKLATDKGVIQGYCGVAVVDARHQIIVEASAHGTGAEQELLLPVLDACAEQRTASTLITADAGYHSEANLAALADQGIDALIADHAMRRRDERFAGQDKHLAKPDPLHDKSRTPGKPRLFGSKDFITAPDQSHVICPAGKRLHRNGKDCTIGGYAAIKFRAPDGACKDCPLRAKCLRKPETTRSRQVAVLTRKAEPTHSQRMRERIDSAWGREQYGRRFATVEPVFGNVRANKRLNRFTLRGQAKVDGQWKLFALVHNIEKWANYRKAA</sequence>
<reference evidence="4 5" key="1">
    <citation type="submission" date="2012-04" db="EMBL/GenBank/DDBJ databases">
        <title>Complete genome of Rhodanobacter sp. 2APBS1.</title>
        <authorList>
            <consortium name="US DOE Joint Genome Institute"/>
            <person name="Huntemann M."/>
            <person name="Wei C.-L."/>
            <person name="Han J."/>
            <person name="Detter J.C."/>
            <person name="Han C."/>
            <person name="Tapia R."/>
            <person name="Munk A.C.C."/>
            <person name="Chen A."/>
            <person name="Krypides N."/>
            <person name="Mavromatis K."/>
            <person name="Markowitz V."/>
            <person name="Szeto E."/>
            <person name="Ivanova N."/>
            <person name="Mikhailova N."/>
            <person name="Ovchinnikova G."/>
            <person name="Pagani I."/>
            <person name="Pati A."/>
            <person name="Goodwin L."/>
            <person name="Peters L."/>
            <person name="Pitluck S."/>
            <person name="Woyke T."/>
            <person name="Prakash O."/>
            <person name="Elkins J."/>
            <person name="Brown S."/>
            <person name="Palumbo A."/>
            <person name="Hemme C."/>
            <person name="Zhou J."/>
            <person name="Watson D."/>
            <person name="Jardine P."/>
            <person name="Kostka J."/>
            <person name="Green S."/>
        </authorList>
    </citation>
    <scope>NUCLEOTIDE SEQUENCE [LARGE SCALE GENOMIC DNA]</scope>
    <source>
        <strain evidence="4 5">2APBS1</strain>
    </source>
</reference>
<feature type="domain" description="Transposase InsH N-terminal" evidence="2">
    <location>
        <begin position="19"/>
        <end position="110"/>
    </location>
</feature>
<gene>
    <name evidence="4" type="ORF">R2APBS1_3204</name>
</gene>
<protein>
    <submittedName>
        <fullName evidence="4">Transposase</fullName>
    </submittedName>
</protein>
<accession>M4NH91</accession>
<feature type="domain" description="Transposase DDE" evidence="3">
    <location>
        <begin position="370"/>
        <end position="496"/>
    </location>
</feature>
<evidence type="ECO:0000313" key="5">
    <source>
        <dbReference type="Proteomes" id="UP000011859"/>
    </source>
</evidence>
<evidence type="ECO:0000313" key="4">
    <source>
        <dbReference type="EMBL" id="AGG90274.1"/>
    </source>
</evidence>
<dbReference type="Pfam" id="PF13751">
    <property type="entry name" value="DDE_Tnp_1_6"/>
    <property type="match status" value="1"/>
</dbReference>
<dbReference type="NCBIfam" id="NF033551">
    <property type="entry name" value="transpos_IS1182"/>
    <property type="match status" value="1"/>
</dbReference>
<feature type="compositionally biased region" description="Basic and acidic residues" evidence="1">
    <location>
        <begin position="330"/>
        <end position="347"/>
    </location>
</feature>
<keyword evidence="5" id="KW-1185">Reference proteome</keyword>
<dbReference type="HOGENOM" id="CLU_021293_12_2_6"/>
<dbReference type="eggNOG" id="COG3666">
    <property type="taxonomic scope" value="Bacteria"/>
</dbReference>
<dbReference type="InterPro" id="IPR008490">
    <property type="entry name" value="Transposase_InsH_N"/>
</dbReference>
<feature type="region of interest" description="Disordered" evidence="1">
    <location>
        <begin position="330"/>
        <end position="350"/>
    </location>
</feature>
<proteinExistence type="predicted"/>
<dbReference type="AlphaFoldDB" id="M4NH91"/>
<evidence type="ECO:0000259" key="3">
    <source>
        <dbReference type="Pfam" id="PF13751"/>
    </source>
</evidence>
<dbReference type="KEGG" id="rhd:R2APBS1_3204"/>
<dbReference type="InterPro" id="IPR047629">
    <property type="entry name" value="IS1182_transpos"/>
</dbReference>
<dbReference type="Pfam" id="PF05598">
    <property type="entry name" value="DUF772"/>
    <property type="match status" value="1"/>
</dbReference>
<name>M4NH91_9GAMM</name>
<dbReference type="InterPro" id="IPR025668">
    <property type="entry name" value="Tnp_DDE_dom"/>
</dbReference>